<keyword evidence="4" id="KW-0479">Metal-binding</keyword>
<evidence type="ECO:0000256" key="7">
    <source>
        <dbReference type="ARBA" id="ARBA00023601"/>
    </source>
</evidence>
<dbReference type="NCBIfam" id="TIGR04085">
    <property type="entry name" value="rSAM_more_4Fe4S"/>
    <property type="match status" value="1"/>
</dbReference>
<dbReference type="PANTHER" id="PTHR43273:SF3">
    <property type="entry name" value="ANAEROBIC SULFATASE-MATURATING ENZYME HOMOLOG ASLB-RELATED"/>
    <property type="match status" value="1"/>
</dbReference>
<evidence type="ECO:0000256" key="6">
    <source>
        <dbReference type="ARBA" id="ARBA00023014"/>
    </source>
</evidence>
<evidence type="ECO:0000256" key="3">
    <source>
        <dbReference type="ARBA" id="ARBA00022691"/>
    </source>
</evidence>
<evidence type="ECO:0000313" key="9">
    <source>
        <dbReference type="EMBL" id="AKJ64492.1"/>
    </source>
</evidence>
<keyword evidence="6" id="KW-0411">Iron-sulfur</keyword>
<organism evidence="9 10">
    <name type="scientific">Kiritimatiella glycovorans</name>
    <dbReference type="NCBI Taxonomy" id="1307763"/>
    <lineage>
        <taxon>Bacteria</taxon>
        <taxon>Pseudomonadati</taxon>
        <taxon>Kiritimatiellota</taxon>
        <taxon>Kiritimatiellia</taxon>
        <taxon>Kiritimatiellales</taxon>
        <taxon>Kiritimatiellaceae</taxon>
        <taxon>Kiritimatiella</taxon>
    </lineage>
</organism>
<dbReference type="SUPFAM" id="SSF102114">
    <property type="entry name" value="Radical SAM enzymes"/>
    <property type="match status" value="1"/>
</dbReference>
<protein>
    <submittedName>
        <fullName evidence="9">Anaerobic sulfatase-maturating enzyme</fullName>
        <ecNumber evidence="9">1.1.99.-</ecNumber>
    </submittedName>
</protein>
<dbReference type="GO" id="GO:0046872">
    <property type="term" value="F:metal ion binding"/>
    <property type="evidence" value="ECO:0007669"/>
    <property type="project" value="UniProtKB-KW"/>
</dbReference>
<evidence type="ECO:0000256" key="5">
    <source>
        <dbReference type="ARBA" id="ARBA00023004"/>
    </source>
</evidence>
<keyword evidence="2" id="KW-0004">4Fe-4S</keyword>
<comment type="similarity">
    <text evidence="7">Belongs to the radical SAM superfamily. Anaerobic sulfatase-maturating enzyme family.</text>
</comment>
<dbReference type="KEGG" id="vbl:L21SP4_01244"/>
<keyword evidence="9" id="KW-0560">Oxidoreductase</keyword>
<comment type="cofactor">
    <cofactor evidence="1">
        <name>[4Fe-4S] cluster</name>
        <dbReference type="ChEBI" id="CHEBI:49883"/>
    </cofactor>
</comment>
<dbReference type="PATRIC" id="fig|1609981.3.peg.1293"/>
<dbReference type="SFLD" id="SFLDS00029">
    <property type="entry name" value="Radical_SAM"/>
    <property type="match status" value="1"/>
</dbReference>
<dbReference type="InterPro" id="IPR034491">
    <property type="entry name" value="Anaerob_Ser_sulfatase-maturase"/>
</dbReference>
<dbReference type="SFLD" id="SFLDG01067">
    <property type="entry name" value="SPASM/twitch_domain_containing"/>
    <property type="match status" value="1"/>
</dbReference>
<dbReference type="SFLD" id="SFLDG01072">
    <property type="entry name" value="dehydrogenase_like"/>
    <property type="match status" value="1"/>
</dbReference>
<keyword evidence="5" id="KW-0408">Iron</keyword>
<evidence type="ECO:0000259" key="8">
    <source>
        <dbReference type="PROSITE" id="PS51918"/>
    </source>
</evidence>
<dbReference type="AlphaFoldDB" id="A0A0G3EGF5"/>
<dbReference type="NCBIfam" id="TIGR03942">
    <property type="entry name" value="sulfatase_rSAM"/>
    <property type="match status" value="1"/>
</dbReference>
<evidence type="ECO:0000313" key="10">
    <source>
        <dbReference type="Proteomes" id="UP000035268"/>
    </source>
</evidence>
<dbReference type="PROSITE" id="PS51918">
    <property type="entry name" value="RADICAL_SAM"/>
    <property type="match status" value="1"/>
</dbReference>
<dbReference type="RefSeq" id="WP_052881822.1">
    <property type="nucleotide sequence ID" value="NZ_CP010904.1"/>
</dbReference>
<evidence type="ECO:0000256" key="4">
    <source>
        <dbReference type="ARBA" id="ARBA00022723"/>
    </source>
</evidence>
<dbReference type="InterPro" id="IPR023885">
    <property type="entry name" value="4Fe4S-binding_SPASM_dom"/>
</dbReference>
<evidence type="ECO:0000256" key="1">
    <source>
        <dbReference type="ARBA" id="ARBA00001966"/>
    </source>
</evidence>
<dbReference type="Pfam" id="PF02810">
    <property type="entry name" value="SEC-C"/>
    <property type="match status" value="1"/>
</dbReference>
<reference evidence="10" key="1">
    <citation type="submission" date="2015-02" db="EMBL/GenBank/DDBJ databases">
        <title>Description and complete genome sequence of the first cultured representative of the subdivision 5 of the Verrucomicrobia phylum.</title>
        <authorList>
            <person name="Spring S."/>
            <person name="Bunk B."/>
            <person name="Sproer C."/>
            <person name="Klenk H.-P."/>
        </authorList>
    </citation>
    <scope>NUCLEOTIDE SEQUENCE [LARGE SCALE GENOMIC DNA]</scope>
    <source>
        <strain evidence="10">L21-Fru-AB</strain>
    </source>
</reference>
<evidence type="ECO:0000256" key="2">
    <source>
        <dbReference type="ARBA" id="ARBA00022485"/>
    </source>
</evidence>
<dbReference type="Proteomes" id="UP000035268">
    <property type="component" value="Chromosome"/>
</dbReference>
<dbReference type="SFLD" id="SFLDG01386">
    <property type="entry name" value="main_SPASM_domain-containing"/>
    <property type="match status" value="1"/>
</dbReference>
<keyword evidence="10" id="KW-1185">Reference proteome</keyword>
<dbReference type="NCBIfam" id="NF010308">
    <property type="entry name" value="PRK13745.1"/>
    <property type="match status" value="1"/>
</dbReference>
<dbReference type="SFLD" id="SFLDG01384">
    <property type="entry name" value="thioether_bond_formation_requi"/>
    <property type="match status" value="1"/>
</dbReference>
<name>A0A0G3EGF5_9BACT</name>
<dbReference type="InterPro" id="IPR047207">
    <property type="entry name" value="SPASM_anSME"/>
</dbReference>
<dbReference type="SFLD" id="SFLDF00285">
    <property type="entry name" value="anaerobic_Ser-type_sulfatase-m"/>
    <property type="match status" value="1"/>
</dbReference>
<dbReference type="InterPro" id="IPR023867">
    <property type="entry name" value="Sulphatase_maturase_rSAM"/>
</dbReference>
<dbReference type="STRING" id="1307763.L21SP4_01244"/>
<dbReference type="InterPro" id="IPR007197">
    <property type="entry name" value="rSAM"/>
</dbReference>
<proteinExistence type="inferred from homology"/>
<gene>
    <name evidence="9" type="primary">chuR_2</name>
    <name evidence="9" type="ORF">L21SP4_01244</name>
</gene>
<dbReference type="GO" id="GO:0016491">
    <property type="term" value="F:oxidoreductase activity"/>
    <property type="evidence" value="ECO:0007669"/>
    <property type="project" value="UniProtKB-KW"/>
</dbReference>
<dbReference type="EMBL" id="CP010904">
    <property type="protein sequence ID" value="AKJ64492.1"/>
    <property type="molecule type" value="Genomic_DNA"/>
</dbReference>
<dbReference type="CDD" id="cd21120">
    <property type="entry name" value="SPASM_anSME"/>
    <property type="match status" value="1"/>
</dbReference>
<dbReference type="InterPro" id="IPR004027">
    <property type="entry name" value="SEC_C_motif"/>
</dbReference>
<dbReference type="EC" id="1.1.99.-" evidence="9"/>
<feature type="domain" description="Radical SAM core" evidence="8">
    <location>
        <begin position="8"/>
        <end position="242"/>
    </location>
</feature>
<accession>A0A0G3EGF5</accession>
<dbReference type="CDD" id="cd01335">
    <property type="entry name" value="Radical_SAM"/>
    <property type="match status" value="1"/>
</dbReference>
<reference evidence="9 10" key="2">
    <citation type="journal article" date="2016" name="ISME J.">
        <title>Characterization of the first cultured representative of Verrucomicrobia subdivision 5 indicates the proposal of a novel phylum.</title>
        <authorList>
            <person name="Spring S."/>
            <person name="Bunk B."/>
            <person name="Sproer C."/>
            <person name="Schumann P."/>
            <person name="Rohde M."/>
            <person name="Tindall B.J."/>
            <person name="Klenk H.P."/>
        </authorList>
    </citation>
    <scope>NUCLEOTIDE SEQUENCE [LARGE SCALE GENOMIC DNA]</scope>
    <source>
        <strain evidence="9 10">L21-Fru-AB</strain>
    </source>
</reference>
<dbReference type="GO" id="GO:0051539">
    <property type="term" value="F:4 iron, 4 sulfur cluster binding"/>
    <property type="evidence" value="ECO:0007669"/>
    <property type="project" value="UniProtKB-KW"/>
</dbReference>
<dbReference type="Pfam" id="PF04055">
    <property type="entry name" value="Radical_SAM"/>
    <property type="match status" value="1"/>
</dbReference>
<dbReference type="InterPro" id="IPR058240">
    <property type="entry name" value="rSAM_sf"/>
</dbReference>
<keyword evidence="3" id="KW-0949">S-adenosyl-L-methionine</keyword>
<dbReference type="PANTHER" id="PTHR43273">
    <property type="entry name" value="ANAEROBIC SULFATASE-MATURATING ENZYME HOMOLOG ASLB-RELATED"/>
    <property type="match status" value="1"/>
</dbReference>
<dbReference type="OrthoDB" id="9808591at2"/>
<dbReference type="SUPFAM" id="SSF103642">
    <property type="entry name" value="Sec-C motif"/>
    <property type="match status" value="1"/>
</dbReference>
<dbReference type="Gene3D" id="3.20.20.70">
    <property type="entry name" value="Aldolase class I"/>
    <property type="match status" value="1"/>
</dbReference>
<dbReference type="InterPro" id="IPR013785">
    <property type="entry name" value="Aldolase_TIM"/>
</dbReference>
<dbReference type="Pfam" id="PF13186">
    <property type="entry name" value="SPASM"/>
    <property type="match status" value="1"/>
</dbReference>
<sequence length="452" mass="51243">MSTDTAAGRAPRSFHVLVKPIGPVCNMACRYCYYLEKRALYGEAHDYRMADDVLESFVRQYIAAQEVDEVEFGWQGGEPTLLGIDFFRRVVELQRKYADGKRVHNSLQTNGTLLNDEWAAFLKENDFLVGLSVDGPSDLHDYYRVDRAGNPAFDKVMAGLEALRKRDVEFNTLTCVNRLTSEHPLKVYRFLKQIGARHMQFIPLVERKADAQAREIGLELDVPPPVGEWEDGESPVTSWSVRPQAYGKFLTAIFDEWVRHDVGRFFVNVFDSSLANWAGFPGGVCVFRKTCGKALVLEHNGDLYSCDHYVYPEYLLGNITERSMVEMVESPRQKAFGDAKYEALPEQCLRCPWRFACNGECPKQRFLHAADGEAGLCYLCEGLQAFFAHIDPYMQEMTRLIQTNRPASEIMDVIAQRERGASAWRDVGRNDACPCGSGRKFKKCCGRSASQP</sequence>